<comment type="similarity">
    <text evidence="1">Belongs to the peptidase S1 family.</text>
</comment>
<dbReference type="SMART" id="SM00020">
    <property type="entry name" value="Tryp_SPc"/>
    <property type="match status" value="1"/>
</dbReference>
<organism evidence="10 11">
    <name type="scientific">Drosophila arizonae</name>
    <name type="common">Fruit fly</name>
    <dbReference type="NCBI Taxonomy" id="7263"/>
    <lineage>
        <taxon>Eukaryota</taxon>
        <taxon>Metazoa</taxon>
        <taxon>Ecdysozoa</taxon>
        <taxon>Arthropoda</taxon>
        <taxon>Hexapoda</taxon>
        <taxon>Insecta</taxon>
        <taxon>Pterygota</taxon>
        <taxon>Neoptera</taxon>
        <taxon>Endopterygota</taxon>
        <taxon>Diptera</taxon>
        <taxon>Brachycera</taxon>
        <taxon>Muscomorpha</taxon>
        <taxon>Ephydroidea</taxon>
        <taxon>Drosophilidae</taxon>
        <taxon>Drosophila</taxon>
    </lineage>
</organism>
<proteinExistence type="inferred from homology"/>
<evidence type="ECO:0000313" key="11">
    <source>
        <dbReference type="RefSeq" id="XP_017860801.1"/>
    </source>
</evidence>
<evidence type="ECO:0000256" key="3">
    <source>
        <dbReference type="ARBA" id="ARBA00022729"/>
    </source>
</evidence>
<protein>
    <submittedName>
        <fullName evidence="11">Myeloblastin-like</fullName>
    </submittedName>
</protein>
<dbReference type="PANTHER" id="PTHR24276">
    <property type="entry name" value="POLYSERASE-RELATED"/>
    <property type="match status" value="1"/>
</dbReference>
<dbReference type="Gene3D" id="2.40.10.10">
    <property type="entry name" value="Trypsin-like serine proteases"/>
    <property type="match status" value="1"/>
</dbReference>
<dbReference type="InterPro" id="IPR001314">
    <property type="entry name" value="Peptidase_S1A"/>
</dbReference>
<name>A0ABM1P0R5_DROAR</name>
<evidence type="ECO:0000256" key="2">
    <source>
        <dbReference type="ARBA" id="ARBA00022670"/>
    </source>
</evidence>
<gene>
    <name evidence="11" type="primary">LOC108612430</name>
</gene>
<dbReference type="SUPFAM" id="SSF50494">
    <property type="entry name" value="Trypsin-like serine proteases"/>
    <property type="match status" value="1"/>
</dbReference>
<sequence>MHLQIVLICSLIALGVSTYYLPHDQDETAEPSSHPQARYIVSIQTKLPRSRYFGTNHVCVGTIVAPIFVLTTTHCIYNRSRVMHPDELLIIAGAPNRQKPTEHARLMHVQSVYPRASSGIIHNLDLALLRIRDQDTLELNLTFNLGIASLATLPSSGYLRCTRFGWERAETNESLAGLLSPRTLQLQPQKFCLSLFPGFYRTHWLCATALPDASQNVCGGDPGGPLFCGGHLAGIYMRDAMCSRRYPALFVSIAAYNDWIQKAFSGAQRALPFILWLSLGLFELI</sequence>
<evidence type="ECO:0000256" key="6">
    <source>
        <dbReference type="ARBA" id="ARBA00023145"/>
    </source>
</evidence>
<dbReference type="GeneID" id="108612430"/>
<reference evidence="11" key="3">
    <citation type="submission" date="2025-08" db="UniProtKB">
        <authorList>
            <consortium name="RefSeq"/>
        </authorList>
    </citation>
    <scope>IDENTIFICATION</scope>
    <source>
        <tissue evidence="11">Whole organism</tissue>
    </source>
</reference>
<evidence type="ECO:0000256" key="4">
    <source>
        <dbReference type="ARBA" id="ARBA00022801"/>
    </source>
</evidence>
<keyword evidence="10" id="KW-1185">Reference proteome</keyword>
<keyword evidence="3 8" id="KW-0732">Signal</keyword>
<reference evidence="10" key="1">
    <citation type="journal article" date="1997" name="Nucleic Acids Res.">
        <title>tRNAscan-SE: a program for improved detection of transfer RNA genes in genomic sequence.</title>
        <authorList>
            <person name="Lowe T.M."/>
            <person name="Eddy S.R."/>
        </authorList>
    </citation>
    <scope>NUCLEOTIDE SEQUENCE [LARGE SCALE GENOMIC DNA]</scope>
</reference>
<evidence type="ECO:0000313" key="10">
    <source>
        <dbReference type="Proteomes" id="UP000694904"/>
    </source>
</evidence>
<dbReference type="PANTHER" id="PTHR24276:SF98">
    <property type="entry name" value="FI18310P1-RELATED"/>
    <property type="match status" value="1"/>
</dbReference>
<dbReference type="InterPro" id="IPR050430">
    <property type="entry name" value="Peptidase_S1"/>
</dbReference>
<evidence type="ECO:0000256" key="1">
    <source>
        <dbReference type="ARBA" id="ARBA00007664"/>
    </source>
</evidence>
<reference evidence="10" key="2">
    <citation type="journal article" date="2016" name="G3 (Bethesda)">
        <title>Genome Evolution in Three Species of Cactophilic Drosophila.</title>
        <authorList>
            <person name="Sanchez-Flores A."/>
            <person name="Penazola F."/>
            <person name="Carpinteyro-Ponce J."/>
            <person name="Nazario-Yepiz N."/>
            <person name="Abreu-Goodger C."/>
            <person name="Machado C.A."/>
            <person name="Markow T.A."/>
        </authorList>
    </citation>
    <scope>NUCLEOTIDE SEQUENCE [LARGE SCALE GENOMIC DNA]</scope>
</reference>
<evidence type="ECO:0000256" key="8">
    <source>
        <dbReference type="SAM" id="SignalP"/>
    </source>
</evidence>
<feature type="chain" id="PRO_5045939921" evidence="8">
    <location>
        <begin position="19"/>
        <end position="285"/>
    </location>
</feature>
<evidence type="ECO:0000256" key="7">
    <source>
        <dbReference type="ARBA" id="ARBA00023157"/>
    </source>
</evidence>
<feature type="domain" description="Peptidase S1" evidence="9">
    <location>
        <begin position="12"/>
        <end position="265"/>
    </location>
</feature>
<dbReference type="PRINTS" id="PR00722">
    <property type="entry name" value="CHYMOTRYPSIN"/>
</dbReference>
<dbReference type="PROSITE" id="PS50240">
    <property type="entry name" value="TRYPSIN_DOM"/>
    <property type="match status" value="1"/>
</dbReference>
<keyword evidence="5" id="KW-0720">Serine protease</keyword>
<dbReference type="InterPro" id="IPR043504">
    <property type="entry name" value="Peptidase_S1_PA_chymotrypsin"/>
</dbReference>
<dbReference type="InterPro" id="IPR001254">
    <property type="entry name" value="Trypsin_dom"/>
</dbReference>
<dbReference type="Pfam" id="PF00089">
    <property type="entry name" value="Trypsin"/>
    <property type="match status" value="1"/>
</dbReference>
<dbReference type="RefSeq" id="XP_017860801.1">
    <property type="nucleotide sequence ID" value="XM_018005312.1"/>
</dbReference>
<keyword evidence="7" id="KW-1015">Disulfide bond</keyword>
<feature type="signal peptide" evidence="8">
    <location>
        <begin position="1"/>
        <end position="18"/>
    </location>
</feature>
<evidence type="ECO:0000256" key="5">
    <source>
        <dbReference type="ARBA" id="ARBA00022825"/>
    </source>
</evidence>
<evidence type="ECO:0000259" key="9">
    <source>
        <dbReference type="PROSITE" id="PS50240"/>
    </source>
</evidence>
<keyword evidence="6" id="KW-0865">Zymogen</keyword>
<accession>A0ABM1P0R5</accession>
<keyword evidence="4" id="KW-0378">Hydrolase</keyword>
<dbReference type="Proteomes" id="UP000694904">
    <property type="component" value="Chromosome 4"/>
</dbReference>
<dbReference type="InterPro" id="IPR009003">
    <property type="entry name" value="Peptidase_S1_PA"/>
</dbReference>
<keyword evidence="2" id="KW-0645">Protease</keyword>